<accession>A0A084BAB7</accession>
<dbReference type="EMBL" id="KL647549">
    <property type="protein sequence ID" value="KEY74496.1"/>
    <property type="molecule type" value="Genomic_DNA"/>
</dbReference>
<dbReference type="HOGENOM" id="CLU_3439445_0_0_1"/>
<proteinExistence type="predicted"/>
<name>A0A084BAB7_STACB</name>
<feature type="non-terminal residue" evidence="1">
    <location>
        <position position="8"/>
    </location>
</feature>
<sequence>IGVLAPFN</sequence>
<evidence type="ECO:0000313" key="2">
    <source>
        <dbReference type="Proteomes" id="UP000028045"/>
    </source>
</evidence>
<protein>
    <submittedName>
        <fullName evidence="1">Uncharacterized protein</fullName>
    </submittedName>
</protein>
<reference evidence="1 2" key="1">
    <citation type="journal article" date="2014" name="BMC Genomics">
        <title>Comparative genome sequencing reveals chemotype-specific gene clusters in the toxigenic black mold Stachybotrys.</title>
        <authorList>
            <person name="Semeiks J."/>
            <person name="Borek D."/>
            <person name="Otwinowski Z."/>
            <person name="Grishin N.V."/>
        </authorList>
    </citation>
    <scope>NUCLEOTIDE SEQUENCE [LARGE SCALE GENOMIC DNA]</scope>
    <source>
        <strain evidence="2">CBS 109288 / IBT 7711</strain>
    </source>
</reference>
<gene>
    <name evidence="1" type="ORF">S7711_11603</name>
</gene>
<organism evidence="1 2">
    <name type="scientific">Stachybotrys chartarum (strain CBS 109288 / IBT 7711)</name>
    <name type="common">Toxic black mold</name>
    <name type="synonym">Stilbospora chartarum</name>
    <dbReference type="NCBI Taxonomy" id="1280523"/>
    <lineage>
        <taxon>Eukaryota</taxon>
        <taxon>Fungi</taxon>
        <taxon>Dikarya</taxon>
        <taxon>Ascomycota</taxon>
        <taxon>Pezizomycotina</taxon>
        <taxon>Sordariomycetes</taxon>
        <taxon>Hypocreomycetidae</taxon>
        <taxon>Hypocreales</taxon>
        <taxon>Stachybotryaceae</taxon>
        <taxon>Stachybotrys</taxon>
    </lineage>
</organism>
<feature type="non-terminal residue" evidence="1">
    <location>
        <position position="1"/>
    </location>
</feature>
<dbReference type="Proteomes" id="UP000028045">
    <property type="component" value="Unassembled WGS sequence"/>
</dbReference>
<evidence type="ECO:0000313" key="1">
    <source>
        <dbReference type="EMBL" id="KEY74496.1"/>
    </source>
</evidence>
<keyword evidence="2" id="KW-1185">Reference proteome</keyword>